<reference evidence="1" key="1">
    <citation type="submission" date="2014-09" db="EMBL/GenBank/DDBJ databases">
        <authorList>
            <person name="Magalhaes I.L.F."/>
            <person name="Oliveira U."/>
            <person name="Santos F.R."/>
            <person name="Vidigal T.H.D.A."/>
            <person name="Brescovit A.D."/>
            <person name="Santos A.J."/>
        </authorList>
    </citation>
    <scope>NUCLEOTIDE SEQUENCE</scope>
    <source>
        <tissue evidence="1">Shoot tissue taken approximately 20 cm above the soil surface</tissue>
    </source>
</reference>
<organism evidence="1">
    <name type="scientific">Arundo donax</name>
    <name type="common">Giant reed</name>
    <name type="synonym">Donax arundinaceus</name>
    <dbReference type="NCBI Taxonomy" id="35708"/>
    <lineage>
        <taxon>Eukaryota</taxon>
        <taxon>Viridiplantae</taxon>
        <taxon>Streptophyta</taxon>
        <taxon>Embryophyta</taxon>
        <taxon>Tracheophyta</taxon>
        <taxon>Spermatophyta</taxon>
        <taxon>Magnoliopsida</taxon>
        <taxon>Liliopsida</taxon>
        <taxon>Poales</taxon>
        <taxon>Poaceae</taxon>
        <taxon>PACMAD clade</taxon>
        <taxon>Arundinoideae</taxon>
        <taxon>Arundineae</taxon>
        <taxon>Arundo</taxon>
    </lineage>
</organism>
<proteinExistence type="predicted"/>
<dbReference type="EMBL" id="GBRH01279939">
    <property type="protein sequence ID" value="JAD17956.1"/>
    <property type="molecule type" value="Transcribed_RNA"/>
</dbReference>
<evidence type="ECO:0000313" key="1">
    <source>
        <dbReference type="EMBL" id="JAD17956.1"/>
    </source>
</evidence>
<protein>
    <submittedName>
        <fullName evidence="1">Uncharacterized protein</fullName>
    </submittedName>
</protein>
<sequence length="42" mass="4466">MSKMYTSDGITGCNCNLRLISLSFSSSSFSPILCKDSASVTL</sequence>
<dbReference type="AlphaFoldDB" id="A0A0A8XVQ8"/>
<accession>A0A0A8XVQ8</accession>
<reference evidence="1" key="2">
    <citation type="journal article" date="2015" name="Data Brief">
        <title>Shoot transcriptome of the giant reed, Arundo donax.</title>
        <authorList>
            <person name="Barrero R.A."/>
            <person name="Guerrero F.D."/>
            <person name="Moolhuijzen P."/>
            <person name="Goolsby J.A."/>
            <person name="Tidwell J."/>
            <person name="Bellgard S.E."/>
            <person name="Bellgard M.I."/>
        </authorList>
    </citation>
    <scope>NUCLEOTIDE SEQUENCE</scope>
    <source>
        <tissue evidence="1">Shoot tissue taken approximately 20 cm above the soil surface</tissue>
    </source>
</reference>
<name>A0A0A8XVQ8_ARUDO</name>